<comment type="subcellular location">
    <subcellularLocation>
        <location evidence="1">Nucleus</location>
    </subcellularLocation>
</comment>
<dbReference type="KEGG" id="cdep:91089393"/>
<dbReference type="Proteomes" id="UP000094043">
    <property type="component" value="Chromosome 6"/>
</dbReference>
<evidence type="ECO:0000256" key="2">
    <source>
        <dbReference type="ARBA" id="ARBA00007530"/>
    </source>
</evidence>
<keyword evidence="4" id="KW-0804">Transcription</keyword>
<feature type="compositionally biased region" description="Pro residues" evidence="6">
    <location>
        <begin position="343"/>
        <end position="360"/>
    </location>
</feature>
<reference evidence="8" key="2">
    <citation type="journal article" date="2022" name="Elife">
        <title>Obligate sexual reproduction of a homothallic fungus closely related to the Cryptococcus pathogenic species complex.</title>
        <authorList>
            <person name="Passer A.R."/>
            <person name="Clancey S.A."/>
            <person name="Shea T."/>
            <person name="David-Palma M."/>
            <person name="Averette A.F."/>
            <person name="Boekhout T."/>
            <person name="Porcel B.M."/>
            <person name="Nowrousian M."/>
            <person name="Cuomo C.A."/>
            <person name="Sun S."/>
            <person name="Heitman J."/>
            <person name="Coelho M.A."/>
        </authorList>
    </citation>
    <scope>NUCLEOTIDE SEQUENCE</scope>
    <source>
        <strain evidence="8">CBS 7841</strain>
    </source>
</reference>
<dbReference type="GO" id="GO:0017025">
    <property type="term" value="F:TBP-class protein binding"/>
    <property type="evidence" value="ECO:0007669"/>
    <property type="project" value="TreeGrafter"/>
</dbReference>
<dbReference type="GO" id="GO:0005669">
    <property type="term" value="C:transcription factor TFIID complex"/>
    <property type="evidence" value="ECO:0007669"/>
    <property type="project" value="InterPro"/>
</dbReference>
<feature type="compositionally biased region" description="Polar residues" evidence="6">
    <location>
        <begin position="135"/>
        <end position="145"/>
    </location>
</feature>
<feature type="region of interest" description="Disordered" evidence="6">
    <location>
        <begin position="292"/>
        <end position="364"/>
    </location>
</feature>
<reference evidence="8" key="1">
    <citation type="submission" date="2016-06" db="EMBL/GenBank/DDBJ databases">
        <authorList>
            <person name="Cuomo C."/>
            <person name="Litvintseva A."/>
            <person name="Heitman J."/>
            <person name="Chen Y."/>
            <person name="Sun S."/>
            <person name="Springer D."/>
            <person name="Dromer F."/>
            <person name="Young S."/>
            <person name="Zeng Q."/>
            <person name="Chapman S."/>
            <person name="Gujja S."/>
            <person name="Saif S."/>
            <person name="Birren B."/>
        </authorList>
    </citation>
    <scope>NUCLEOTIDE SEQUENCE</scope>
    <source>
        <strain evidence="8">CBS 7841</strain>
    </source>
</reference>
<reference evidence="8" key="3">
    <citation type="submission" date="2024-01" db="EMBL/GenBank/DDBJ databases">
        <authorList>
            <person name="Coelho M.A."/>
            <person name="David-Palma M."/>
            <person name="Shea T."/>
            <person name="Sun S."/>
            <person name="Cuomo C.A."/>
            <person name="Heitman J."/>
        </authorList>
    </citation>
    <scope>NUCLEOTIDE SEQUENCE</scope>
    <source>
        <strain evidence="8">CBS 7841</strain>
    </source>
</reference>
<feature type="region of interest" description="Disordered" evidence="6">
    <location>
        <begin position="1"/>
        <end position="34"/>
    </location>
</feature>
<dbReference type="Pfam" id="PF03847">
    <property type="entry name" value="TFIID_20kDa"/>
    <property type="match status" value="1"/>
</dbReference>
<organism evidence="8 9">
    <name type="scientific">Cryptococcus depauperatus CBS 7841</name>
    <dbReference type="NCBI Taxonomy" id="1295531"/>
    <lineage>
        <taxon>Eukaryota</taxon>
        <taxon>Fungi</taxon>
        <taxon>Dikarya</taxon>
        <taxon>Basidiomycota</taxon>
        <taxon>Agaricomycotina</taxon>
        <taxon>Tremellomycetes</taxon>
        <taxon>Tremellales</taxon>
        <taxon>Cryptococcaceae</taxon>
        <taxon>Cryptococcus</taxon>
    </lineage>
</organism>
<dbReference type="GO" id="GO:0046982">
    <property type="term" value="F:protein heterodimerization activity"/>
    <property type="evidence" value="ECO:0007669"/>
    <property type="project" value="InterPro"/>
</dbReference>
<feature type="compositionally biased region" description="Pro residues" evidence="6">
    <location>
        <begin position="233"/>
        <end position="248"/>
    </location>
</feature>
<accession>A0A1E3HVE3</accession>
<feature type="region of interest" description="Disordered" evidence="6">
    <location>
        <begin position="224"/>
        <end position="250"/>
    </location>
</feature>
<evidence type="ECO:0000256" key="5">
    <source>
        <dbReference type="ARBA" id="ARBA00023242"/>
    </source>
</evidence>
<evidence type="ECO:0000259" key="7">
    <source>
        <dbReference type="Pfam" id="PF03847"/>
    </source>
</evidence>
<dbReference type="AlphaFoldDB" id="A0A1E3HVE3"/>
<feature type="region of interest" description="Disordered" evidence="6">
    <location>
        <begin position="133"/>
        <end position="153"/>
    </location>
</feature>
<dbReference type="PANTHER" id="PTHR12264">
    <property type="entry name" value="TRANSCRIPTION INITIATION FACTOR TFIID SUBUNIT 12"/>
    <property type="match status" value="1"/>
</dbReference>
<dbReference type="VEuPathDB" id="FungiDB:L203_05882"/>
<dbReference type="GeneID" id="91089393"/>
<evidence type="ECO:0000256" key="6">
    <source>
        <dbReference type="SAM" id="MobiDB-lite"/>
    </source>
</evidence>
<keyword evidence="5" id="KW-0539">Nucleus</keyword>
<keyword evidence="3" id="KW-0805">Transcription regulation</keyword>
<dbReference type="RefSeq" id="XP_066070654.1">
    <property type="nucleotide sequence ID" value="XM_066214557.1"/>
</dbReference>
<evidence type="ECO:0000256" key="3">
    <source>
        <dbReference type="ARBA" id="ARBA00023015"/>
    </source>
</evidence>
<feature type="domain" description="Transcription initiation factor TFIID subunit 12" evidence="7">
    <location>
        <begin position="366"/>
        <end position="432"/>
    </location>
</feature>
<dbReference type="EMBL" id="CP143789">
    <property type="protein sequence ID" value="WVN89954.1"/>
    <property type="molecule type" value="Genomic_DNA"/>
</dbReference>
<dbReference type="PANTHER" id="PTHR12264:SF21">
    <property type="entry name" value="TRANSCRIPTION INITIATION FACTOR TFIID SUBUNIT 12"/>
    <property type="match status" value="1"/>
</dbReference>
<keyword evidence="9" id="KW-1185">Reference proteome</keyword>
<dbReference type="SUPFAM" id="SSF47113">
    <property type="entry name" value="Histone-fold"/>
    <property type="match status" value="1"/>
</dbReference>
<evidence type="ECO:0000256" key="4">
    <source>
        <dbReference type="ARBA" id="ARBA00023163"/>
    </source>
</evidence>
<name>A0A1E3HVE3_9TREE</name>
<dbReference type="GO" id="GO:0051123">
    <property type="term" value="P:RNA polymerase II preinitiation complex assembly"/>
    <property type="evidence" value="ECO:0007669"/>
    <property type="project" value="TreeGrafter"/>
</dbReference>
<dbReference type="InterPro" id="IPR037794">
    <property type="entry name" value="TAF12"/>
</dbReference>
<feature type="compositionally biased region" description="Low complexity" evidence="6">
    <location>
        <begin position="1"/>
        <end position="32"/>
    </location>
</feature>
<dbReference type="OrthoDB" id="2193432at2759"/>
<sequence length="473" mass="49870">MSHPPSAPNSAPSSTPGTPRSTSTGSSGGTTPIHTIVQNLPNLFQMYDKGTLSDTQISQLRQLMNSHVRQITANALHQNRPNPLYSLPDAINPCLPWKGQPALVTREAFEQSIKAATKHLVDSVALSARRKAAAGTNQSQVSSMSGDGGVGTPGATLGLGLQRGGTPISAASSPMIGGGRPLAASSPAPQIVPQQINHAGFMPAAGGPSMMTVVAPTATGVGPGVTSMAPTGPAGPTPMAPRPRPPPGLFSHADLTQLAKLTPEARNAWLQKDPQRQQQFSASLQYWRAQPKSNFNPANRPPQVATPGRPPNINNANKGPPPNPSSVSSFATALPDARGFALRPPPSSAPVRPPPTPPEPEPLRRKRQLHQMLGQIAPGLALEVGVDNILSEIMDRMLEQGLEGAVRMAKHRGGDKVELKDMARYIDYAWEMTVPGFDAAPSHHVHAAPDKDKKKGRTVAPRAATKLTKRDDE</sequence>
<comment type="similarity">
    <text evidence="2">Belongs to the TAF12 family.</text>
</comment>
<dbReference type="InterPro" id="IPR003228">
    <property type="entry name" value="TFIID_TAF12_dom"/>
</dbReference>
<evidence type="ECO:0000313" key="9">
    <source>
        <dbReference type="Proteomes" id="UP000094043"/>
    </source>
</evidence>
<evidence type="ECO:0000313" key="8">
    <source>
        <dbReference type="EMBL" id="WVN89954.1"/>
    </source>
</evidence>
<dbReference type="Gene3D" id="1.10.20.10">
    <property type="entry name" value="Histone, subunit A"/>
    <property type="match status" value="1"/>
</dbReference>
<dbReference type="GO" id="GO:0003677">
    <property type="term" value="F:DNA binding"/>
    <property type="evidence" value="ECO:0007669"/>
    <property type="project" value="TreeGrafter"/>
</dbReference>
<dbReference type="InterPro" id="IPR009072">
    <property type="entry name" value="Histone-fold"/>
</dbReference>
<evidence type="ECO:0000256" key="1">
    <source>
        <dbReference type="ARBA" id="ARBA00004123"/>
    </source>
</evidence>
<protein>
    <recommendedName>
        <fullName evidence="7">Transcription initiation factor TFIID subunit 12 domain-containing protein</fullName>
    </recommendedName>
</protein>
<proteinExistence type="inferred from homology"/>
<feature type="region of interest" description="Disordered" evidence="6">
    <location>
        <begin position="441"/>
        <end position="473"/>
    </location>
</feature>
<dbReference type="GO" id="GO:0000124">
    <property type="term" value="C:SAGA complex"/>
    <property type="evidence" value="ECO:0007669"/>
    <property type="project" value="InterPro"/>
</dbReference>
<gene>
    <name evidence="8" type="ORF">L203_105184</name>
</gene>